<dbReference type="EMBL" id="PDBW01000001">
    <property type="protein sequence ID" value="PFH04138.1"/>
    <property type="molecule type" value="Genomic_DNA"/>
</dbReference>
<accession>A0AB36TJY8</accession>
<protein>
    <submittedName>
        <fullName evidence="1">Uncharacterized protein</fullName>
    </submittedName>
</protein>
<organism evidence="1 2">
    <name type="scientific">Acetivibrio thermocellus AD2</name>
    <dbReference type="NCBI Taxonomy" id="1138384"/>
    <lineage>
        <taxon>Bacteria</taxon>
        <taxon>Bacillati</taxon>
        <taxon>Bacillota</taxon>
        <taxon>Clostridia</taxon>
        <taxon>Eubacteriales</taxon>
        <taxon>Oscillospiraceae</taxon>
        <taxon>Acetivibrio</taxon>
    </lineage>
</organism>
<sequence length="109" mass="12630">MNEFLEDSQRELLLDVLKNHRNKARTNSIYAFPGHAGRMMETTELNNQWRKAERKIEKWFEANPGASVEPFSHTCRLLHPTFHIALYDAGIDALTSAKRIKQKPANPRN</sequence>
<evidence type="ECO:0000313" key="2">
    <source>
        <dbReference type="Proteomes" id="UP000223596"/>
    </source>
</evidence>
<comment type="caution">
    <text evidence="1">The sequence shown here is derived from an EMBL/GenBank/DDBJ whole genome shotgun (WGS) entry which is preliminary data.</text>
</comment>
<dbReference type="Proteomes" id="UP000223596">
    <property type="component" value="Unassembled WGS sequence"/>
</dbReference>
<gene>
    <name evidence="1" type="ORF">M972_112962</name>
</gene>
<proteinExistence type="predicted"/>
<reference evidence="1 2" key="1">
    <citation type="submission" date="2017-09" db="EMBL/GenBank/DDBJ databases">
        <title>Evaluation of Pacific Biosciences Sequencing Technology to Finishing C. thermocellum Genome Sequences.</title>
        <authorList>
            <person name="Brown S."/>
        </authorList>
    </citation>
    <scope>NUCLEOTIDE SEQUENCE [LARGE SCALE GENOMIC DNA]</scope>
    <source>
        <strain evidence="1 2">AD2</strain>
    </source>
</reference>
<evidence type="ECO:0000313" key="1">
    <source>
        <dbReference type="EMBL" id="PFH04138.1"/>
    </source>
</evidence>
<dbReference type="AlphaFoldDB" id="A0AB36TJY8"/>
<name>A0AB36TJY8_ACETH</name>